<dbReference type="KEGG" id="glz:GLAREA_04643"/>
<evidence type="ECO:0000256" key="1">
    <source>
        <dbReference type="SAM" id="MobiDB-lite"/>
    </source>
</evidence>
<keyword evidence="3" id="KW-1185">Reference proteome</keyword>
<proteinExistence type="predicted"/>
<dbReference type="InterPro" id="IPR022024">
    <property type="entry name" value="DUF3602"/>
</dbReference>
<evidence type="ECO:0000313" key="2">
    <source>
        <dbReference type="EMBL" id="EPE27852.1"/>
    </source>
</evidence>
<dbReference type="EMBL" id="KE145369">
    <property type="protein sequence ID" value="EPE27852.1"/>
    <property type="molecule type" value="Genomic_DNA"/>
</dbReference>
<dbReference type="Proteomes" id="UP000016922">
    <property type="component" value="Unassembled WGS sequence"/>
</dbReference>
<name>S3CN13_GLAL2</name>
<dbReference type="OrthoDB" id="4772806at2759"/>
<dbReference type="GeneID" id="19463698"/>
<gene>
    <name evidence="2" type="ORF">GLAREA_04643</name>
</gene>
<dbReference type="RefSeq" id="XP_008085211.1">
    <property type="nucleotide sequence ID" value="XM_008087020.1"/>
</dbReference>
<accession>S3CN13</accession>
<dbReference type="AlphaFoldDB" id="S3CN13"/>
<organism evidence="2 3">
    <name type="scientific">Glarea lozoyensis (strain ATCC 20868 / MF5171)</name>
    <dbReference type="NCBI Taxonomy" id="1116229"/>
    <lineage>
        <taxon>Eukaryota</taxon>
        <taxon>Fungi</taxon>
        <taxon>Dikarya</taxon>
        <taxon>Ascomycota</taxon>
        <taxon>Pezizomycotina</taxon>
        <taxon>Leotiomycetes</taxon>
        <taxon>Helotiales</taxon>
        <taxon>Helotiaceae</taxon>
        <taxon>Glarea</taxon>
    </lineage>
</organism>
<feature type="region of interest" description="Disordered" evidence="1">
    <location>
        <begin position="128"/>
        <end position="154"/>
    </location>
</feature>
<dbReference type="Pfam" id="PF12223">
    <property type="entry name" value="DUF3602"/>
    <property type="match status" value="1"/>
</dbReference>
<dbReference type="HOGENOM" id="CLU_1482112_0_0_1"/>
<evidence type="ECO:0000313" key="3">
    <source>
        <dbReference type="Proteomes" id="UP000016922"/>
    </source>
</evidence>
<protein>
    <submittedName>
        <fullName evidence="2">Uncharacterized protein</fullName>
    </submittedName>
</protein>
<reference evidence="2 3" key="1">
    <citation type="journal article" date="2013" name="BMC Genomics">
        <title>Genomics-driven discovery of the pneumocandin biosynthetic gene cluster in the fungus Glarea lozoyensis.</title>
        <authorList>
            <person name="Chen L."/>
            <person name="Yue Q."/>
            <person name="Zhang X."/>
            <person name="Xiang M."/>
            <person name="Wang C."/>
            <person name="Li S."/>
            <person name="Che Y."/>
            <person name="Ortiz-Lopez F.J."/>
            <person name="Bills G.F."/>
            <person name="Liu X."/>
            <person name="An Z."/>
        </authorList>
    </citation>
    <scope>NUCLEOTIDE SEQUENCE [LARGE SCALE GENOMIC DNA]</scope>
    <source>
        <strain evidence="3">ATCC 20868 / MF5171</strain>
    </source>
</reference>
<feature type="region of interest" description="Disordered" evidence="1">
    <location>
        <begin position="37"/>
        <end position="104"/>
    </location>
</feature>
<sequence length="182" mass="20534">MVSFAFTLSITRRSHPNTSHPPPYFETTQQTERYFKLKKTYTTPPQTNPATPKHKPQRRGSGCPPLPTSTSSSSSQTALIPSFKHQLSVRPRLKMSDASQNDMGTVERRMSYGRGGAGNIRRQSEIPFGQRVKADGTPRRRSSVFSSMSSSHDGKRRFSWFGLRKGGVEEARFVEVDLIERE</sequence>
<feature type="compositionally biased region" description="Polar residues" evidence="1">
    <location>
        <begin position="40"/>
        <end position="50"/>
    </location>
</feature>